<accession>A0A8K0NSL9</accession>
<dbReference type="FunFam" id="1.25.10.10:FF:000027">
    <property type="entry name" value="Importin subunit beta-1"/>
    <property type="match status" value="1"/>
</dbReference>
<reference evidence="11" key="1">
    <citation type="submission" date="2020-04" db="EMBL/GenBank/DDBJ databases">
        <title>Analysis of mating type loci in Filobasidium floriforme.</title>
        <authorList>
            <person name="Nowrousian M."/>
        </authorList>
    </citation>
    <scope>NUCLEOTIDE SEQUENCE</scope>
    <source>
        <strain evidence="11">CBS 6242</strain>
    </source>
</reference>
<dbReference type="InterPro" id="IPR040122">
    <property type="entry name" value="Importin_beta"/>
</dbReference>
<dbReference type="AlphaFoldDB" id="A0A8K0NSL9"/>
<dbReference type="PROSITE" id="PS50166">
    <property type="entry name" value="IMPORTIN_B_NT"/>
    <property type="match status" value="1"/>
</dbReference>
<evidence type="ECO:0000259" key="10">
    <source>
        <dbReference type="PROSITE" id="PS50166"/>
    </source>
</evidence>
<dbReference type="GO" id="GO:0031267">
    <property type="term" value="F:small GTPase binding"/>
    <property type="evidence" value="ECO:0007669"/>
    <property type="project" value="InterPro"/>
</dbReference>
<dbReference type="GO" id="GO:0005737">
    <property type="term" value="C:cytoplasm"/>
    <property type="evidence" value="ECO:0007669"/>
    <property type="project" value="UniProtKB-SubCell"/>
</dbReference>
<comment type="caution">
    <text evidence="11">The sequence shown here is derived from an EMBL/GenBank/DDBJ whole genome shotgun (WGS) entry which is preliminary data.</text>
</comment>
<sequence length="862" mass="94428">MDAGTLLVNSLSADNATRQEATAQLQNAMQNDYGGYMHTLAMELANEQQQSHIRNAAGIAIKNALTGREATTQNALLERWKTLDASRRTELKRLCLQTLGSPDKRAAGVSASAIAAIAACELPYGEWNELIGTLLEFVGQDNVGLRVATLQTIGYICEAISPEYLASRSNEILTAVVQGVRKEETNMDVQAAAIQALYNSLEFIRDNFEREGERNYIMQVVCEATQSSSIPVQVGAFECLVKIMQLYYDKMKLYMERALFGLTVIGMQNAEEKVALQAVEFWSTVCDEEAELMYEAQEAAEVGSSPVVESQNFAKVALPEILPQLLVLMQKQDEDAEDDEWNVAMAAGTCVGLLATVVGNDIVAPTIPFIEQNIQAGDWHQRDAAVMVFGSILDGPDEYVLSPLVRQALPTLIQMMNDGHASVRDSVAWTLGRITDLMIKVIQPEEHLPELVKALVFGLQQTGRIASSSCWSIKNLALGFSDEESDEATTTPLSPYYRGLMEALMSTSESRNNDGNARTATYEAIATLASTAVQDTLEFVSQAGLEILSRSEKLLELRNQLVGSDDRNNWNELQSNCCNVIQAIIRKVGHQIEPLADRIMNVQLQLLQTSAKDAAVAEDAFMTISSLVLVLDESFEKYTSHLMEFIFSALRTLDEFQVFTAAVGVTGDLARAVKGKISPYADPLLQALLAALSSPVLHRTAKPTVVSVFGDVAIALGSGFTPYLQNVMTMLSQAGQVQATSSSDAGMFDFVWAMRESIAEAFIGILTGLQDTDPMAFMPYVGGIIQFITSTADEEDASFDYLRTCYNLLGDMASTYKEGIKPVLLEPSISHFLHIAKMRNCKQRRVTDAVKYARQAVRAAVN</sequence>
<evidence type="ECO:0000256" key="3">
    <source>
        <dbReference type="ARBA" id="ARBA00022448"/>
    </source>
</evidence>
<dbReference type="InterPro" id="IPR021133">
    <property type="entry name" value="HEAT_type_2"/>
</dbReference>
<organism evidence="11 12">
    <name type="scientific">Filobasidium floriforme</name>
    <dbReference type="NCBI Taxonomy" id="5210"/>
    <lineage>
        <taxon>Eukaryota</taxon>
        <taxon>Fungi</taxon>
        <taxon>Dikarya</taxon>
        <taxon>Basidiomycota</taxon>
        <taxon>Agaricomycotina</taxon>
        <taxon>Tremellomycetes</taxon>
        <taxon>Filobasidiales</taxon>
        <taxon>Filobasidiaceae</taxon>
        <taxon>Filobasidium</taxon>
    </lineage>
</organism>
<keyword evidence="3" id="KW-0813">Transport</keyword>
<dbReference type="InterPro" id="IPR001494">
    <property type="entry name" value="Importin-beta_N"/>
</dbReference>
<proteinExistence type="inferred from homology"/>
<dbReference type="Pfam" id="PF25574">
    <property type="entry name" value="TPR_IMB1"/>
    <property type="match status" value="1"/>
</dbReference>
<gene>
    <name evidence="11" type="ORF">FFLO_04045</name>
</gene>
<evidence type="ECO:0000256" key="4">
    <source>
        <dbReference type="ARBA" id="ARBA00022490"/>
    </source>
</evidence>
<dbReference type="Pfam" id="PF03810">
    <property type="entry name" value="IBN_N"/>
    <property type="match status" value="1"/>
</dbReference>
<keyword evidence="6" id="KW-0653">Protein transport</keyword>
<dbReference type="Pfam" id="PF13513">
    <property type="entry name" value="HEAT_EZ"/>
    <property type="match status" value="1"/>
</dbReference>
<comment type="subcellular location">
    <subcellularLocation>
        <location evidence="1">Cytoplasm</location>
    </subcellularLocation>
</comment>
<dbReference type="SUPFAM" id="SSF48371">
    <property type="entry name" value="ARM repeat"/>
    <property type="match status" value="1"/>
</dbReference>
<comment type="similarity">
    <text evidence="2">Belongs to the importin beta family. Importin beta-1 subfamily.</text>
</comment>
<evidence type="ECO:0000313" key="11">
    <source>
        <dbReference type="EMBL" id="KAG7531899.1"/>
    </source>
</evidence>
<evidence type="ECO:0000313" key="12">
    <source>
        <dbReference type="Proteomes" id="UP000812966"/>
    </source>
</evidence>
<feature type="repeat" description="HEAT" evidence="9">
    <location>
        <begin position="408"/>
        <end position="446"/>
    </location>
</feature>
<evidence type="ECO:0000256" key="5">
    <source>
        <dbReference type="ARBA" id="ARBA00022737"/>
    </source>
</evidence>
<evidence type="ECO:0000256" key="9">
    <source>
        <dbReference type="PROSITE-ProRule" id="PRU00103"/>
    </source>
</evidence>
<dbReference type="PROSITE" id="PS50077">
    <property type="entry name" value="HEAT_REPEAT"/>
    <property type="match status" value="1"/>
</dbReference>
<dbReference type="GO" id="GO:0006606">
    <property type="term" value="P:protein import into nucleus"/>
    <property type="evidence" value="ECO:0007669"/>
    <property type="project" value="InterPro"/>
</dbReference>
<protein>
    <recommendedName>
        <fullName evidence="7">Importin-95</fullName>
    </recommendedName>
    <alternativeName>
        <fullName evidence="8">Karyopherin-95</fullName>
    </alternativeName>
</protein>
<evidence type="ECO:0000256" key="7">
    <source>
        <dbReference type="ARBA" id="ARBA00079884"/>
    </source>
</evidence>
<dbReference type="Gene3D" id="1.25.10.10">
    <property type="entry name" value="Leucine-rich Repeat Variant"/>
    <property type="match status" value="1"/>
</dbReference>
<dbReference type="Proteomes" id="UP000812966">
    <property type="component" value="Unassembled WGS sequence"/>
</dbReference>
<name>A0A8K0NSL9_9TREE</name>
<dbReference type="EMBL" id="JABELV010000080">
    <property type="protein sequence ID" value="KAG7531899.1"/>
    <property type="molecule type" value="Genomic_DNA"/>
</dbReference>
<dbReference type="InterPro" id="IPR058584">
    <property type="entry name" value="IMB1_TNPO1-like_TPR"/>
</dbReference>
<keyword evidence="5" id="KW-0677">Repeat</keyword>
<keyword evidence="12" id="KW-1185">Reference proteome</keyword>
<dbReference type="InterPro" id="IPR011989">
    <property type="entry name" value="ARM-like"/>
</dbReference>
<evidence type="ECO:0000256" key="8">
    <source>
        <dbReference type="ARBA" id="ARBA00083566"/>
    </source>
</evidence>
<dbReference type="SMART" id="SM00913">
    <property type="entry name" value="IBN_N"/>
    <property type="match status" value="1"/>
</dbReference>
<dbReference type="PANTHER" id="PTHR10527">
    <property type="entry name" value="IMPORTIN BETA"/>
    <property type="match status" value="1"/>
</dbReference>
<evidence type="ECO:0000256" key="1">
    <source>
        <dbReference type="ARBA" id="ARBA00004496"/>
    </source>
</evidence>
<keyword evidence="4" id="KW-0963">Cytoplasm</keyword>
<feature type="domain" description="Importin N-terminal" evidence="10">
    <location>
        <begin position="21"/>
        <end position="101"/>
    </location>
</feature>
<evidence type="ECO:0000256" key="2">
    <source>
        <dbReference type="ARBA" id="ARBA00010907"/>
    </source>
</evidence>
<evidence type="ECO:0000256" key="6">
    <source>
        <dbReference type="ARBA" id="ARBA00022927"/>
    </source>
</evidence>
<dbReference type="InterPro" id="IPR016024">
    <property type="entry name" value="ARM-type_fold"/>
</dbReference>